<proteinExistence type="predicted"/>
<dbReference type="OrthoDB" id="5980153at2759"/>
<comment type="caution">
    <text evidence="1">The sequence shown here is derived from an EMBL/GenBank/DDBJ whole genome shotgun (WGS) entry which is preliminary data.</text>
</comment>
<reference evidence="1" key="1">
    <citation type="submission" date="2020-04" db="EMBL/GenBank/DDBJ databases">
        <authorList>
            <person name="Alioto T."/>
            <person name="Alioto T."/>
            <person name="Gomez Garrido J."/>
        </authorList>
    </citation>
    <scope>NUCLEOTIDE SEQUENCE</scope>
    <source>
        <strain evidence="1">A484AB</strain>
    </source>
</reference>
<dbReference type="Proteomes" id="UP001152795">
    <property type="component" value="Unassembled WGS sequence"/>
</dbReference>
<organism evidence="1 2">
    <name type="scientific">Paramuricea clavata</name>
    <name type="common">Red gorgonian</name>
    <name type="synonym">Violescent sea-whip</name>
    <dbReference type="NCBI Taxonomy" id="317549"/>
    <lineage>
        <taxon>Eukaryota</taxon>
        <taxon>Metazoa</taxon>
        <taxon>Cnidaria</taxon>
        <taxon>Anthozoa</taxon>
        <taxon>Octocorallia</taxon>
        <taxon>Malacalcyonacea</taxon>
        <taxon>Plexauridae</taxon>
        <taxon>Paramuricea</taxon>
    </lineage>
</organism>
<keyword evidence="2" id="KW-1185">Reference proteome</keyword>
<gene>
    <name evidence="1" type="ORF">PACLA_8A022497</name>
</gene>
<evidence type="ECO:0000313" key="1">
    <source>
        <dbReference type="EMBL" id="CAB4042920.1"/>
    </source>
</evidence>
<dbReference type="EMBL" id="CACRXK020031114">
    <property type="protein sequence ID" value="CAB4042920.1"/>
    <property type="molecule type" value="Genomic_DNA"/>
</dbReference>
<sequence>MKKILSGEYIVGYQIVPRKYVKMVLSDFGEVVKTEFVVDGRKQPSLETREIMLSNQEKYMRQRTDAEHEKTKNDSLTTLLTTVDEYVAGENEDKMRVHYTNEEYRNITGSENVDIQMKVQTPEVYIVVRSGSSDFAQLAYIDTRLQCLQDMSFKLKTNSANDLTDAMRLLHDDSPARHLESGQQKGGNFYCSGCGANAQQAYHLDIVFFHYLSLFDRQQLVLAG</sequence>
<evidence type="ECO:0000313" key="2">
    <source>
        <dbReference type="Proteomes" id="UP001152795"/>
    </source>
</evidence>
<accession>A0A7D9M474</accession>
<dbReference type="AlphaFoldDB" id="A0A7D9M474"/>
<name>A0A7D9M474_PARCT</name>
<protein>
    <submittedName>
        <fullName evidence="1">Uncharacterized protein</fullName>
    </submittedName>
</protein>